<evidence type="ECO:0000313" key="5">
    <source>
        <dbReference type="EMBL" id="KER05234.1"/>
    </source>
</evidence>
<comment type="caution">
    <text evidence="5">The sequence shown here is derived from an EMBL/GenBank/DDBJ whole genome shotgun (WGS) entry which is preliminary data.</text>
</comment>
<dbReference type="PROSITE" id="PS00041">
    <property type="entry name" value="HTH_ARAC_FAMILY_1"/>
    <property type="match status" value="1"/>
</dbReference>
<accession>A0A081S2T1</accession>
<dbReference type="InterPro" id="IPR018062">
    <property type="entry name" value="HTH_AraC-typ_CS"/>
</dbReference>
<dbReference type="GO" id="GO:0003700">
    <property type="term" value="F:DNA-binding transcription factor activity"/>
    <property type="evidence" value="ECO:0007669"/>
    <property type="project" value="InterPro"/>
</dbReference>
<keyword evidence="1" id="KW-0805">Transcription regulation</keyword>
<dbReference type="RefSeq" id="WP_036836795.1">
    <property type="nucleotide sequence ID" value="NZ_CAWLUD010000001.1"/>
</dbReference>
<dbReference type="PANTHER" id="PTHR43130">
    <property type="entry name" value="ARAC-FAMILY TRANSCRIPTIONAL REGULATOR"/>
    <property type="match status" value="1"/>
</dbReference>
<dbReference type="InterPro" id="IPR018060">
    <property type="entry name" value="HTH_AraC"/>
</dbReference>
<dbReference type="PANTHER" id="PTHR43130:SF11">
    <property type="entry name" value="TRANSCRIPTIONAL REGULATORY PROTEIN"/>
    <property type="match status" value="1"/>
</dbReference>
<dbReference type="SMART" id="SM00342">
    <property type="entry name" value="HTH_ARAC"/>
    <property type="match status" value="1"/>
</dbReference>
<evidence type="ECO:0000256" key="3">
    <source>
        <dbReference type="ARBA" id="ARBA00023163"/>
    </source>
</evidence>
<dbReference type="PRINTS" id="PR00032">
    <property type="entry name" value="HTHARAC"/>
</dbReference>
<dbReference type="Pfam" id="PF01965">
    <property type="entry name" value="DJ-1_PfpI"/>
    <property type="match status" value="1"/>
</dbReference>
<keyword evidence="2" id="KW-0238">DNA-binding</keyword>
<protein>
    <submittedName>
        <fullName evidence="5">Transcriptional regulator, AraC family</fullName>
    </submittedName>
</protein>
<dbReference type="Proteomes" id="UP000028002">
    <property type="component" value="Unassembled WGS sequence"/>
</dbReference>
<dbReference type="PROSITE" id="PS01124">
    <property type="entry name" value="HTH_ARAC_FAMILY_2"/>
    <property type="match status" value="1"/>
</dbReference>
<dbReference type="EMBL" id="JGVH01000001">
    <property type="protein sequence ID" value="KER05234.1"/>
    <property type="molecule type" value="Genomic_DNA"/>
</dbReference>
<organism evidence="5 6">
    <name type="scientific">Photorhabdus temperata subsp. temperata Meg1</name>
    <dbReference type="NCBI Taxonomy" id="1393735"/>
    <lineage>
        <taxon>Bacteria</taxon>
        <taxon>Pseudomonadati</taxon>
        <taxon>Pseudomonadota</taxon>
        <taxon>Gammaproteobacteria</taxon>
        <taxon>Enterobacterales</taxon>
        <taxon>Morganellaceae</taxon>
        <taxon>Photorhabdus</taxon>
    </lineage>
</organism>
<gene>
    <name evidence="5" type="ORF">MEG1DRAFT_00129</name>
</gene>
<sequence>MDRNPVSLSALAFSGGSLTSITGPIEILTIAARLASAPEPEINIVTQDNQDAVGLGGVRLKPNKLIGEIKQTDIILVGSIGVPYYDFDFCTQETLDWLQMMEEKNIPIVSVCTGSFVLAKANLLNNRKATTHWLFTNLFKDMFPQVQLHSEIKVTSDNNIFCTSGTYEYNDVMMHIIEQIYGQNTREACSQLIFGDIKGGPPHTLASFVPYRQHSDTLIHKLQDWMHSTTPSDILSVSDLADKIHLCERQMKRRFKTATGQTPIQYIQQIRLSLAKYCLEKSNKTIEEISHEVGYEDTRYFRELFKKLNGLTPIEYRRKYQYR</sequence>
<dbReference type="InterPro" id="IPR029062">
    <property type="entry name" value="Class_I_gatase-like"/>
</dbReference>
<evidence type="ECO:0000313" key="6">
    <source>
        <dbReference type="Proteomes" id="UP000028002"/>
    </source>
</evidence>
<dbReference type="Pfam" id="PF12833">
    <property type="entry name" value="HTH_18"/>
    <property type="match status" value="1"/>
</dbReference>
<dbReference type="SUPFAM" id="SSF46689">
    <property type="entry name" value="Homeodomain-like"/>
    <property type="match status" value="2"/>
</dbReference>
<dbReference type="SUPFAM" id="SSF52317">
    <property type="entry name" value="Class I glutamine amidotransferase-like"/>
    <property type="match status" value="1"/>
</dbReference>
<reference evidence="5 6" key="1">
    <citation type="submission" date="2014-03" db="EMBL/GenBank/DDBJ databases">
        <title>Draft Genome of Photorhabdus temperata Meg1.</title>
        <authorList>
            <person name="Hurst S.G.IV."/>
            <person name="Morris K."/>
            <person name="Thomas K."/>
            <person name="Tisa L.S."/>
        </authorList>
    </citation>
    <scope>NUCLEOTIDE SEQUENCE [LARGE SCALE GENOMIC DNA]</scope>
    <source>
        <strain evidence="5 6">Meg1</strain>
    </source>
</reference>
<dbReference type="AlphaFoldDB" id="A0A081S2T1"/>
<dbReference type="InterPro" id="IPR009057">
    <property type="entry name" value="Homeodomain-like_sf"/>
</dbReference>
<dbReference type="Gene3D" id="3.40.50.880">
    <property type="match status" value="1"/>
</dbReference>
<proteinExistence type="predicted"/>
<dbReference type="InterPro" id="IPR052158">
    <property type="entry name" value="INH-QAR"/>
</dbReference>
<dbReference type="InterPro" id="IPR020449">
    <property type="entry name" value="Tscrpt_reg_AraC-type_HTH"/>
</dbReference>
<name>A0A081S2T1_PHOTE</name>
<keyword evidence="3" id="KW-0804">Transcription</keyword>
<dbReference type="GO" id="GO:0043565">
    <property type="term" value="F:sequence-specific DNA binding"/>
    <property type="evidence" value="ECO:0007669"/>
    <property type="project" value="InterPro"/>
</dbReference>
<evidence type="ECO:0000256" key="2">
    <source>
        <dbReference type="ARBA" id="ARBA00023125"/>
    </source>
</evidence>
<evidence type="ECO:0000259" key="4">
    <source>
        <dbReference type="PROSITE" id="PS01124"/>
    </source>
</evidence>
<feature type="domain" description="HTH araC/xylS-type" evidence="4">
    <location>
        <begin position="220"/>
        <end position="319"/>
    </location>
</feature>
<dbReference type="PATRIC" id="fig|1393735.3.peg.134"/>
<evidence type="ECO:0000256" key="1">
    <source>
        <dbReference type="ARBA" id="ARBA00023015"/>
    </source>
</evidence>
<dbReference type="InterPro" id="IPR002818">
    <property type="entry name" value="DJ-1/PfpI"/>
</dbReference>
<dbReference type="Gene3D" id="1.10.10.60">
    <property type="entry name" value="Homeodomain-like"/>
    <property type="match status" value="2"/>
</dbReference>